<dbReference type="GO" id="GO:0032977">
    <property type="term" value="F:membrane insertase activity"/>
    <property type="evidence" value="ECO:0007669"/>
    <property type="project" value="InterPro"/>
</dbReference>
<evidence type="ECO:0000259" key="16">
    <source>
        <dbReference type="Pfam" id="PF14849"/>
    </source>
</evidence>
<dbReference type="GO" id="GO:0015031">
    <property type="term" value="P:protein transport"/>
    <property type="evidence" value="ECO:0007669"/>
    <property type="project" value="UniProtKB-KW"/>
</dbReference>
<dbReference type="InterPro" id="IPR047196">
    <property type="entry name" value="YidC_ALB_C"/>
</dbReference>
<dbReference type="PANTHER" id="PTHR12428:SF65">
    <property type="entry name" value="CYTOCHROME C OXIDASE ASSEMBLY PROTEIN COX18, MITOCHONDRIAL"/>
    <property type="match status" value="1"/>
</dbReference>
<dbReference type="Gene3D" id="2.70.98.90">
    <property type="match status" value="1"/>
</dbReference>
<evidence type="ECO:0000256" key="8">
    <source>
        <dbReference type="ARBA" id="ARBA00022989"/>
    </source>
</evidence>
<name>A0A1H6FA38_9GAMM</name>
<evidence type="ECO:0000256" key="1">
    <source>
        <dbReference type="ARBA" id="ARBA00004429"/>
    </source>
</evidence>
<dbReference type="Proteomes" id="UP000236724">
    <property type="component" value="Unassembled WGS sequence"/>
</dbReference>
<sequence>MDNIRLILIMTLAFIGLLLYQAWQQDYGPQSRPVVSTTSTPGSIPATASQLPSAPDGTPNTMEGAPPSVATSPQQNLPMSAGNQLFNSAGRVQVNTDTLHVEIDLQGGDIRVADLLSYPVSSSLPDQPVQLMNDQLPNVFVLQTGFLGQPGDPNSPNHQSKTPYTTTQNSYELAPGSDTLDVVLTWEAADGGVQLQKIYHFQRGQYLVQLQHKVTNHSDKPWPARPYGQLQRTQIGEAGQSSFIYTYLGGAISTPESNYQKIDFGDIQEGGTHISYLDVSTNILPNVQEGWRNGWIAMLQHYFVASLVPPAEQTWQYYSQYLPTGTRYMLGMFGPSQEVAAGASESFDLQFYAGPKVQDKLLALSPGLELTVDYGFLWFIAQPLFWLLKKLYEFLGNWGWSIIGITILIKLAFFHLSATSYRSMAKMRTLQPRLAQLKERYGDDRGALNQAMMDMYKKEKINPLGGCLPVLVQIPVFIALYWMLLESVELRQAPFILWLTDLSIPDPYFILPLLMGASMLVQHRLNPAPLDPMQQKIMMALPIVFTIFFAFFPAGLVLYWTVNNLISISQQWYITRKIEAG</sequence>
<dbReference type="HAMAP" id="MF_01810">
    <property type="entry name" value="YidC_type1"/>
    <property type="match status" value="1"/>
</dbReference>
<evidence type="ECO:0000313" key="18">
    <source>
        <dbReference type="Proteomes" id="UP000236724"/>
    </source>
</evidence>
<evidence type="ECO:0000256" key="11">
    <source>
        <dbReference type="ARBA" id="ARBA00033245"/>
    </source>
</evidence>
<evidence type="ECO:0000256" key="6">
    <source>
        <dbReference type="ARBA" id="ARBA00022692"/>
    </source>
</evidence>
<keyword evidence="7 13" id="KW-0653">Protein transport</keyword>
<dbReference type="InterPro" id="IPR028055">
    <property type="entry name" value="YidC/Oxa/ALB_C"/>
</dbReference>
<feature type="region of interest" description="Disordered" evidence="14">
    <location>
        <begin position="145"/>
        <end position="169"/>
    </location>
</feature>
<dbReference type="Pfam" id="PF02096">
    <property type="entry name" value="60KD_IMP"/>
    <property type="match status" value="1"/>
</dbReference>
<keyword evidence="18" id="KW-1185">Reference proteome</keyword>
<gene>
    <name evidence="17" type="primary">yidC_2</name>
    <name evidence="13" type="synonym">yidC</name>
    <name evidence="17" type="ORF">MBHS_02823</name>
</gene>
<evidence type="ECO:0000256" key="3">
    <source>
        <dbReference type="ARBA" id="ARBA00015325"/>
    </source>
</evidence>
<dbReference type="OrthoDB" id="9780552at2"/>
<feature type="domain" description="Membrane insertase YidC N-terminal" evidence="16">
    <location>
        <begin position="91"/>
        <end position="387"/>
    </location>
</feature>
<feature type="transmembrane region" description="Helical" evidence="13">
    <location>
        <begin position="537"/>
        <end position="560"/>
    </location>
</feature>
<dbReference type="InterPro" id="IPR038221">
    <property type="entry name" value="YidC_periplasmic_sf"/>
</dbReference>
<dbReference type="AlphaFoldDB" id="A0A1H6FA38"/>
<comment type="similarity">
    <text evidence="2 13">Belongs to the OXA1/ALB3/YidC family. Type 1 subfamily.</text>
</comment>
<proteinExistence type="inferred from homology"/>
<feature type="compositionally biased region" description="Polar residues" evidence="14">
    <location>
        <begin position="30"/>
        <end position="52"/>
    </location>
</feature>
<comment type="subunit">
    <text evidence="13">Interacts with the Sec translocase complex via SecD. Specifically interacts with transmembrane segments of nascent integral membrane proteins during membrane integration.</text>
</comment>
<feature type="compositionally biased region" description="Polar residues" evidence="14">
    <location>
        <begin position="152"/>
        <end position="169"/>
    </location>
</feature>
<feature type="transmembrane region" description="Helical" evidence="13">
    <location>
        <begin position="398"/>
        <end position="418"/>
    </location>
</feature>
<dbReference type="NCBIfam" id="TIGR03593">
    <property type="entry name" value="yidC_nterm"/>
    <property type="match status" value="1"/>
</dbReference>
<keyword evidence="6 13" id="KW-0812">Transmembrane</keyword>
<protein>
    <recommendedName>
        <fullName evidence="3 13">Membrane protein insertase YidC</fullName>
    </recommendedName>
    <alternativeName>
        <fullName evidence="12 13">Foldase YidC</fullName>
    </alternativeName>
    <alternativeName>
        <fullName evidence="11 13">Membrane integrase YidC</fullName>
    </alternativeName>
    <alternativeName>
        <fullName evidence="13">Membrane protein YidC</fullName>
    </alternativeName>
</protein>
<feature type="region of interest" description="Disordered" evidence="14">
    <location>
        <begin position="30"/>
        <end position="80"/>
    </location>
</feature>
<dbReference type="EMBL" id="FMSV02000512">
    <property type="protein sequence ID" value="SEH06957.1"/>
    <property type="molecule type" value="Genomic_DNA"/>
</dbReference>
<keyword evidence="5 13" id="KW-1003">Cell membrane</keyword>
<dbReference type="InterPro" id="IPR001708">
    <property type="entry name" value="YidC/ALB3/OXA1/COX18"/>
</dbReference>
<keyword evidence="4 13" id="KW-0813">Transport</keyword>
<evidence type="ECO:0000256" key="10">
    <source>
        <dbReference type="ARBA" id="ARBA00023186"/>
    </source>
</evidence>
<evidence type="ECO:0000256" key="4">
    <source>
        <dbReference type="ARBA" id="ARBA00022448"/>
    </source>
</evidence>
<organism evidence="17 18">
    <name type="scientific">Candidatus Venteria ishoeyi</name>
    <dbReference type="NCBI Taxonomy" id="1899563"/>
    <lineage>
        <taxon>Bacteria</taxon>
        <taxon>Pseudomonadati</taxon>
        <taxon>Pseudomonadota</taxon>
        <taxon>Gammaproteobacteria</taxon>
        <taxon>Thiotrichales</taxon>
        <taxon>Thiotrichaceae</taxon>
        <taxon>Venteria</taxon>
    </lineage>
</organism>
<evidence type="ECO:0000256" key="5">
    <source>
        <dbReference type="ARBA" id="ARBA00022475"/>
    </source>
</evidence>
<accession>A0A1H6FA38</accession>
<dbReference type="GO" id="GO:0051205">
    <property type="term" value="P:protein insertion into membrane"/>
    <property type="evidence" value="ECO:0007669"/>
    <property type="project" value="TreeGrafter"/>
</dbReference>
<evidence type="ECO:0000256" key="9">
    <source>
        <dbReference type="ARBA" id="ARBA00023136"/>
    </source>
</evidence>
<evidence type="ECO:0000259" key="15">
    <source>
        <dbReference type="Pfam" id="PF02096"/>
    </source>
</evidence>
<comment type="caution">
    <text evidence="13">Lacks conserved residue(s) required for the propagation of feature annotation.</text>
</comment>
<dbReference type="CDD" id="cd20070">
    <property type="entry name" value="5TM_YidC_Alb3"/>
    <property type="match status" value="1"/>
</dbReference>
<dbReference type="RefSeq" id="WP_103920679.1">
    <property type="nucleotide sequence ID" value="NZ_FMSV02000512.1"/>
</dbReference>
<dbReference type="CDD" id="cd19961">
    <property type="entry name" value="EcYidC-like_peri"/>
    <property type="match status" value="1"/>
</dbReference>
<keyword evidence="9 13" id="KW-0472">Membrane</keyword>
<evidence type="ECO:0000256" key="13">
    <source>
        <dbReference type="HAMAP-Rule" id="MF_01810"/>
    </source>
</evidence>
<dbReference type="PRINTS" id="PR01900">
    <property type="entry name" value="YIDCPROTEIN"/>
</dbReference>
<dbReference type="PRINTS" id="PR00701">
    <property type="entry name" value="60KDINNERMP"/>
</dbReference>
<dbReference type="PANTHER" id="PTHR12428">
    <property type="entry name" value="OXA1"/>
    <property type="match status" value="1"/>
</dbReference>
<reference evidence="17 18" key="1">
    <citation type="submission" date="2016-10" db="EMBL/GenBank/DDBJ databases">
        <authorList>
            <person name="de Groot N.N."/>
        </authorList>
    </citation>
    <scope>NUCLEOTIDE SEQUENCE [LARGE SCALE GENOMIC DNA]</scope>
    <source>
        <strain evidence="17">MBHS1</strain>
    </source>
</reference>
<dbReference type="NCBIfam" id="NF002352">
    <property type="entry name" value="PRK01318.1-3"/>
    <property type="match status" value="1"/>
</dbReference>
<feature type="compositionally biased region" description="Polar residues" evidence="14">
    <location>
        <begin position="69"/>
        <end position="80"/>
    </location>
</feature>
<evidence type="ECO:0000256" key="7">
    <source>
        <dbReference type="ARBA" id="ARBA00022927"/>
    </source>
</evidence>
<evidence type="ECO:0000256" key="2">
    <source>
        <dbReference type="ARBA" id="ARBA00010527"/>
    </source>
</evidence>
<evidence type="ECO:0000256" key="14">
    <source>
        <dbReference type="SAM" id="MobiDB-lite"/>
    </source>
</evidence>
<keyword evidence="10 13" id="KW-0143">Chaperone</keyword>
<dbReference type="InterPro" id="IPR019998">
    <property type="entry name" value="Membr_insert_YidC"/>
</dbReference>
<dbReference type="NCBIfam" id="NF002353">
    <property type="entry name" value="PRK01318.1-4"/>
    <property type="match status" value="1"/>
</dbReference>
<dbReference type="NCBIfam" id="TIGR03592">
    <property type="entry name" value="yidC_oxa1_cterm"/>
    <property type="match status" value="1"/>
</dbReference>
<feature type="domain" description="Membrane insertase YidC/Oxa/ALB C-terminal" evidence="15">
    <location>
        <begin position="398"/>
        <end position="576"/>
    </location>
</feature>
<keyword evidence="8 13" id="KW-1133">Transmembrane helix</keyword>
<dbReference type="GO" id="GO:0005886">
    <property type="term" value="C:plasma membrane"/>
    <property type="evidence" value="ECO:0007669"/>
    <property type="project" value="UniProtKB-SubCell"/>
</dbReference>
<dbReference type="InterPro" id="IPR028053">
    <property type="entry name" value="Membr_insert_YidC_N"/>
</dbReference>
<comment type="subcellular location">
    <subcellularLocation>
        <location evidence="1">Cell inner membrane</location>
        <topology evidence="1">Multi-pass membrane protein</topology>
    </subcellularLocation>
    <subcellularLocation>
        <location evidence="13">Cell membrane</location>
        <topology evidence="13">Multi-pass membrane protein</topology>
    </subcellularLocation>
</comment>
<evidence type="ECO:0000256" key="12">
    <source>
        <dbReference type="ARBA" id="ARBA00033342"/>
    </source>
</evidence>
<evidence type="ECO:0000313" key="17">
    <source>
        <dbReference type="EMBL" id="SEH06957.1"/>
    </source>
</evidence>
<dbReference type="Pfam" id="PF14849">
    <property type="entry name" value="YidC_periplas"/>
    <property type="match status" value="1"/>
</dbReference>
<feature type="transmembrane region" description="Helical" evidence="13">
    <location>
        <begin position="461"/>
        <end position="484"/>
    </location>
</feature>
<comment type="function">
    <text evidence="13">Required for the insertion and/or proper folding and/or complex formation of integral membrane proteins into the membrane. Involved in integration of membrane proteins that insert both dependently and independently of the Sec translocase complex, as well as at least some lipoproteins. Aids folding of multispanning membrane proteins.</text>
</comment>